<dbReference type="EMBL" id="CM003532">
    <property type="protein sequence ID" value="RCV29222.1"/>
    <property type="molecule type" value="Genomic_DNA"/>
</dbReference>
<dbReference type="AlphaFoldDB" id="A0A368RGG3"/>
<reference evidence="1" key="1">
    <citation type="journal article" date="2012" name="Nat. Biotechnol.">
        <title>Reference genome sequence of the model plant Setaria.</title>
        <authorList>
            <person name="Bennetzen J.L."/>
            <person name="Schmutz J."/>
            <person name="Wang H."/>
            <person name="Percifield R."/>
            <person name="Hawkins J."/>
            <person name="Pontaroli A.C."/>
            <person name="Estep M."/>
            <person name="Feng L."/>
            <person name="Vaughn J.N."/>
            <person name="Grimwood J."/>
            <person name="Jenkins J."/>
            <person name="Barry K."/>
            <person name="Lindquist E."/>
            <person name="Hellsten U."/>
            <person name="Deshpande S."/>
            <person name="Wang X."/>
            <person name="Wu X."/>
            <person name="Mitros T."/>
            <person name="Triplett J."/>
            <person name="Yang X."/>
            <person name="Ye C.Y."/>
            <person name="Mauro-Herrera M."/>
            <person name="Wang L."/>
            <person name="Li P."/>
            <person name="Sharma M."/>
            <person name="Sharma R."/>
            <person name="Ronald P.C."/>
            <person name="Panaud O."/>
            <person name="Kellogg E.A."/>
            <person name="Brutnell T.P."/>
            <person name="Doust A.N."/>
            <person name="Tuskan G.A."/>
            <person name="Rokhsar D."/>
            <person name="Devos K.M."/>
        </authorList>
    </citation>
    <scope>NUCLEOTIDE SEQUENCE [LARGE SCALE GENOMIC DNA]</scope>
    <source>
        <strain evidence="1">Yugu1</strain>
    </source>
</reference>
<evidence type="ECO:0000313" key="1">
    <source>
        <dbReference type="EMBL" id="RCV29222.1"/>
    </source>
</evidence>
<sequence>MDRDQSAYFAEYKYKASSSNMPTIITVLLPSLSEARLFSLCSPEQSNGKVHSSSYYPTLSSYYSSVNKRTSNT</sequence>
<proteinExistence type="predicted"/>
<reference evidence="1" key="2">
    <citation type="submission" date="2015-07" db="EMBL/GenBank/DDBJ databases">
        <authorList>
            <person name="Noorani M."/>
        </authorList>
    </citation>
    <scope>NUCLEOTIDE SEQUENCE</scope>
    <source>
        <strain evidence="1">Yugu1</strain>
    </source>
</reference>
<organism evidence="1">
    <name type="scientific">Setaria italica</name>
    <name type="common">Foxtail millet</name>
    <name type="synonym">Panicum italicum</name>
    <dbReference type="NCBI Taxonomy" id="4555"/>
    <lineage>
        <taxon>Eukaryota</taxon>
        <taxon>Viridiplantae</taxon>
        <taxon>Streptophyta</taxon>
        <taxon>Embryophyta</taxon>
        <taxon>Tracheophyta</taxon>
        <taxon>Spermatophyta</taxon>
        <taxon>Magnoliopsida</taxon>
        <taxon>Liliopsida</taxon>
        <taxon>Poales</taxon>
        <taxon>Poaceae</taxon>
        <taxon>PACMAD clade</taxon>
        <taxon>Panicoideae</taxon>
        <taxon>Panicodae</taxon>
        <taxon>Paniceae</taxon>
        <taxon>Cenchrinae</taxon>
        <taxon>Setaria</taxon>
    </lineage>
</organism>
<accession>A0A368RGG3</accession>
<protein>
    <submittedName>
        <fullName evidence="1">Uncharacterized protein</fullName>
    </submittedName>
</protein>
<gene>
    <name evidence="1" type="ORF">SETIT_5G467100v2</name>
</gene>
<name>A0A368RGG3_SETIT</name>